<comment type="caution">
    <text evidence="9">The sequence shown here is derived from an EMBL/GenBank/DDBJ whole genome shotgun (WGS) entry which is preliminary data.</text>
</comment>
<evidence type="ECO:0000256" key="6">
    <source>
        <dbReference type="RuleBase" id="RU003983"/>
    </source>
</evidence>
<dbReference type="EMBL" id="JBAKBA010000011">
    <property type="protein sequence ID" value="MEL0658835.1"/>
    <property type="molecule type" value="Genomic_DNA"/>
</dbReference>
<dbReference type="PANTHER" id="PTHR22726:SF24">
    <property type="entry name" value="M48 FAMILY METALLOPEPTIDASE"/>
    <property type="match status" value="1"/>
</dbReference>
<evidence type="ECO:0000256" key="3">
    <source>
        <dbReference type="ARBA" id="ARBA00022801"/>
    </source>
</evidence>
<feature type="signal peptide" evidence="7">
    <location>
        <begin position="1"/>
        <end position="18"/>
    </location>
</feature>
<evidence type="ECO:0000256" key="7">
    <source>
        <dbReference type="SAM" id="SignalP"/>
    </source>
</evidence>
<gene>
    <name evidence="9" type="ORF">V6255_06725</name>
</gene>
<keyword evidence="5 6" id="KW-0482">Metalloprotease</keyword>
<proteinExistence type="inferred from homology"/>
<keyword evidence="3 6" id="KW-0378">Hydrolase</keyword>
<sequence>MKNSILKLSLLSSSILLTACVTSSPTGRNQVLLFDGAEMATLGVNSFEELKKQETINQDPKVNTYVQCVSKQITDTLGKQPDFDEWEVVVFESDQVNAFALPGGKIGVYTGLLEVAKNQDQLATVIGHEIAHVQANHSNERLSSSEITGYGTSAVQTVIGTTQYSEVGMAALGLGVQYGITMPYGRAQESEADIVGLQLMNDAGFDPQQSVELWKNMAVASGGSEPMEFLSTHPSNTTRISNLQDELKNLTKSTRTAPSCTL</sequence>
<evidence type="ECO:0000256" key="5">
    <source>
        <dbReference type="ARBA" id="ARBA00023049"/>
    </source>
</evidence>
<dbReference type="RefSeq" id="WP_341627462.1">
    <property type="nucleotide sequence ID" value="NZ_JBAKBA010000011.1"/>
</dbReference>
<dbReference type="InterPro" id="IPR001915">
    <property type="entry name" value="Peptidase_M48"/>
</dbReference>
<dbReference type="CDD" id="cd07331">
    <property type="entry name" value="M48C_Oma1_like"/>
    <property type="match status" value="1"/>
</dbReference>
<keyword evidence="1 6" id="KW-0645">Protease</keyword>
<protein>
    <submittedName>
        <fullName evidence="9">M48 family metallopeptidase</fullName>
    </submittedName>
</protein>
<comment type="cofactor">
    <cofactor evidence="6">
        <name>Zn(2+)</name>
        <dbReference type="ChEBI" id="CHEBI:29105"/>
    </cofactor>
    <text evidence="6">Binds 1 zinc ion per subunit.</text>
</comment>
<organism evidence="9 10">
    <name type="scientific">Psychromonas arctica</name>
    <dbReference type="NCBI Taxonomy" id="168275"/>
    <lineage>
        <taxon>Bacteria</taxon>
        <taxon>Pseudomonadati</taxon>
        <taxon>Pseudomonadota</taxon>
        <taxon>Gammaproteobacteria</taxon>
        <taxon>Alteromonadales</taxon>
        <taxon>Psychromonadaceae</taxon>
        <taxon>Psychromonas</taxon>
    </lineage>
</organism>
<evidence type="ECO:0000256" key="4">
    <source>
        <dbReference type="ARBA" id="ARBA00022833"/>
    </source>
</evidence>
<evidence type="ECO:0000313" key="10">
    <source>
        <dbReference type="Proteomes" id="UP001366060"/>
    </source>
</evidence>
<dbReference type="PROSITE" id="PS51257">
    <property type="entry name" value="PROKAR_LIPOPROTEIN"/>
    <property type="match status" value="1"/>
</dbReference>
<reference evidence="9 10" key="1">
    <citation type="submission" date="2024-02" db="EMBL/GenBank/DDBJ databases">
        <title>Bacteria isolated from the canopy kelp, Nereocystis luetkeana.</title>
        <authorList>
            <person name="Pfister C.A."/>
            <person name="Younker I.T."/>
            <person name="Light S.H."/>
        </authorList>
    </citation>
    <scope>NUCLEOTIDE SEQUENCE [LARGE SCALE GENOMIC DNA]</scope>
    <source>
        <strain evidence="9 10">TI.2.07</strain>
    </source>
</reference>
<dbReference type="Gene3D" id="3.30.2010.10">
    <property type="entry name" value="Metalloproteases ('zincins'), catalytic domain"/>
    <property type="match status" value="1"/>
</dbReference>
<dbReference type="Proteomes" id="UP001366060">
    <property type="component" value="Unassembled WGS sequence"/>
</dbReference>
<evidence type="ECO:0000313" key="9">
    <source>
        <dbReference type="EMBL" id="MEL0658835.1"/>
    </source>
</evidence>
<comment type="similarity">
    <text evidence="6">Belongs to the peptidase M48 family.</text>
</comment>
<dbReference type="Pfam" id="PF01435">
    <property type="entry name" value="Peptidase_M48"/>
    <property type="match status" value="1"/>
</dbReference>
<evidence type="ECO:0000259" key="8">
    <source>
        <dbReference type="Pfam" id="PF01435"/>
    </source>
</evidence>
<feature type="chain" id="PRO_5046356093" evidence="7">
    <location>
        <begin position="19"/>
        <end position="262"/>
    </location>
</feature>
<dbReference type="PANTHER" id="PTHR22726">
    <property type="entry name" value="METALLOENDOPEPTIDASE OMA1"/>
    <property type="match status" value="1"/>
</dbReference>
<keyword evidence="4 6" id="KW-0862">Zinc</keyword>
<name>A0ABU9HAD1_9GAMM</name>
<keyword evidence="7" id="KW-0732">Signal</keyword>
<evidence type="ECO:0000256" key="2">
    <source>
        <dbReference type="ARBA" id="ARBA00022723"/>
    </source>
</evidence>
<keyword evidence="2" id="KW-0479">Metal-binding</keyword>
<evidence type="ECO:0000256" key="1">
    <source>
        <dbReference type="ARBA" id="ARBA00022670"/>
    </source>
</evidence>
<dbReference type="InterPro" id="IPR051156">
    <property type="entry name" value="Mito/Outer_Membr_Metalloprot"/>
</dbReference>
<feature type="domain" description="Peptidase M48" evidence="8">
    <location>
        <begin position="61"/>
        <end position="245"/>
    </location>
</feature>
<accession>A0ABU9HAD1</accession>
<keyword evidence="10" id="KW-1185">Reference proteome</keyword>